<dbReference type="InterPro" id="IPR016166">
    <property type="entry name" value="FAD-bd_PCMH"/>
</dbReference>
<dbReference type="PROSITE" id="PS51387">
    <property type="entry name" value="FAD_PCMH"/>
    <property type="match status" value="1"/>
</dbReference>
<keyword evidence="3" id="KW-0560">Oxidoreductase</keyword>
<dbReference type="GO" id="GO:0071949">
    <property type="term" value="F:FAD binding"/>
    <property type="evidence" value="ECO:0007669"/>
    <property type="project" value="InterPro"/>
</dbReference>
<sequence>MASYCRPTTLDEALAIRAERPVTVLAGGTDVYPARANRVGWGDMRRDEILDVSAIGELRGMTQTADRLRLGALTTWTDLRRAALLPAFAGYQLAARDVGGAQVQNRGTLVGNICTASPAGDGIPCLLSLDAEIELASTRGRRTLPVGEFLTGYRKTACAADEIVTAILIPEPKAGAAGGFLKLGARRYLVISIAMAAAVVATDETGTITHAAIAVGACSEVARRLTDLEADLVGQPLAAASDLMTPAHFSALKPIGDIRASGQYRDSAARDLVADLLAGLAGAGDRRAA</sequence>
<keyword evidence="2" id="KW-0274">FAD</keyword>
<dbReference type="InterPro" id="IPR005107">
    <property type="entry name" value="CO_DH_flav_C"/>
</dbReference>
<dbReference type="InterPro" id="IPR051312">
    <property type="entry name" value="Diverse_Substr_Oxidored"/>
</dbReference>
<dbReference type="InterPro" id="IPR016167">
    <property type="entry name" value="FAD-bd_PCMH_sub1"/>
</dbReference>
<dbReference type="InterPro" id="IPR036683">
    <property type="entry name" value="CO_DH_flav_C_dom_sf"/>
</dbReference>
<reference evidence="5 6" key="1">
    <citation type="submission" date="2024-02" db="EMBL/GenBank/DDBJ databases">
        <title>Genome analysis and characterization of Microbaculum marinisediminis sp. nov., isolated from marine sediment.</title>
        <authorList>
            <person name="Du Z.-J."/>
            <person name="Ye Y.-Q."/>
            <person name="Zhang Z.-R."/>
            <person name="Yuan S.-M."/>
            <person name="Zhang X.-Y."/>
        </authorList>
    </citation>
    <scope>NUCLEOTIDE SEQUENCE [LARGE SCALE GENOMIC DNA]</scope>
    <source>
        <strain evidence="5 6">SDUM1044001</strain>
    </source>
</reference>
<evidence type="ECO:0000256" key="3">
    <source>
        <dbReference type="ARBA" id="ARBA00023002"/>
    </source>
</evidence>
<evidence type="ECO:0000259" key="4">
    <source>
        <dbReference type="PROSITE" id="PS51387"/>
    </source>
</evidence>
<dbReference type="PANTHER" id="PTHR42659">
    <property type="entry name" value="XANTHINE DEHYDROGENASE SUBUNIT C-RELATED"/>
    <property type="match status" value="1"/>
</dbReference>
<comment type="caution">
    <text evidence="5">The sequence shown here is derived from an EMBL/GenBank/DDBJ whole genome shotgun (WGS) entry which is preliminary data.</text>
</comment>
<dbReference type="EMBL" id="JAZHOF010000008">
    <property type="protein sequence ID" value="MEJ8573635.1"/>
    <property type="molecule type" value="Genomic_DNA"/>
</dbReference>
<dbReference type="SUPFAM" id="SSF55447">
    <property type="entry name" value="CO dehydrogenase flavoprotein C-terminal domain-like"/>
    <property type="match status" value="1"/>
</dbReference>
<dbReference type="Pfam" id="PF00941">
    <property type="entry name" value="FAD_binding_5"/>
    <property type="match status" value="1"/>
</dbReference>
<dbReference type="Pfam" id="PF03450">
    <property type="entry name" value="CO_deh_flav_C"/>
    <property type="match status" value="1"/>
</dbReference>
<dbReference type="Gene3D" id="3.30.390.50">
    <property type="entry name" value="CO dehydrogenase flavoprotein, C-terminal domain"/>
    <property type="match status" value="1"/>
</dbReference>
<dbReference type="Gene3D" id="3.30.465.10">
    <property type="match status" value="1"/>
</dbReference>
<keyword evidence="6" id="KW-1185">Reference proteome</keyword>
<dbReference type="InterPro" id="IPR016169">
    <property type="entry name" value="FAD-bd_PCMH_sub2"/>
</dbReference>
<gene>
    <name evidence="5" type="ORF">V3328_19245</name>
</gene>
<dbReference type="SUPFAM" id="SSF56176">
    <property type="entry name" value="FAD-binding/transporter-associated domain-like"/>
    <property type="match status" value="1"/>
</dbReference>
<name>A0AAW9RZD5_9HYPH</name>
<accession>A0AAW9RZD5</accession>
<evidence type="ECO:0000313" key="5">
    <source>
        <dbReference type="EMBL" id="MEJ8573635.1"/>
    </source>
</evidence>
<proteinExistence type="predicted"/>
<dbReference type="RefSeq" id="WP_340331337.1">
    <property type="nucleotide sequence ID" value="NZ_JAZHOF010000008.1"/>
</dbReference>
<evidence type="ECO:0000313" key="6">
    <source>
        <dbReference type="Proteomes" id="UP001378188"/>
    </source>
</evidence>
<protein>
    <submittedName>
        <fullName evidence="5">FAD binding domain-containing protein</fullName>
    </submittedName>
</protein>
<dbReference type="PANTHER" id="PTHR42659:SF2">
    <property type="entry name" value="XANTHINE DEHYDROGENASE SUBUNIT C-RELATED"/>
    <property type="match status" value="1"/>
</dbReference>
<evidence type="ECO:0000256" key="1">
    <source>
        <dbReference type="ARBA" id="ARBA00022630"/>
    </source>
</evidence>
<evidence type="ECO:0000256" key="2">
    <source>
        <dbReference type="ARBA" id="ARBA00022827"/>
    </source>
</evidence>
<organism evidence="5 6">
    <name type="scientific">Microbaculum marinum</name>
    <dbReference type="NCBI Taxonomy" id="1764581"/>
    <lineage>
        <taxon>Bacteria</taxon>
        <taxon>Pseudomonadati</taxon>
        <taxon>Pseudomonadota</taxon>
        <taxon>Alphaproteobacteria</taxon>
        <taxon>Hyphomicrobiales</taxon>
        <taxon>Tepidamorphaceae</taxon>
        <taxon>Microbaculum</taxon>
    </lineage>
</organism>
<feature type="domain" description="FAD-binding PCMH-type" evidence="4">
    <location>
        <begin position="1"/>
        <end position="174"/>
    </location>
</feature>
<dbReference type="InterPro" id="IPR002346">
    <property type="entry name" value="Mopterin_DH_FAD-bd"/>
</dbReference>
<dbReference type="Gene3D" id="3.30.43.10">
    <property type="entry name" value="Uridine Diphospho-n-acetylenolpyruvylglucosamine Reductase, domain 2"/>
    <property type="match status" value="1"/>
</dbReference>
<dbReference type="AlphaFoldDB" id="A0AAW9RZD5"/>
<keyword evidence="1" id="KW-0285">Flavoprotein</keyword>
<dbReference type="SMART" id="SM01092">
    <property type="entry name" value="CO_deh_flav_C"/>
    <property type="match status" value="1"/>
</dbReference>
<dbReference type="Proteomes" id="UP001378188">
    <property type="component" value="Unassembled WGS sequence"/>
</dbReference>
<dbReference type="GO" id="GO:0016491">
    <property type="term" value="F:oxidoreductase activity"/>
    <property type="evidence" value="ECO:0007669"/>
    <property type="project" value="UniProtKB-KW"/>
</dbReference>
<dbReference type="InterPro" id="IPR036318">
    <property type="entry name" value="FAD-bd_PCMH-like_sf"/>
</dbReference>